<feature type="compositionally biased region" description="Polar residues" evidence="1">
    <location>
        <begin position="865"/>
        <end position="887"/>
    </location>
</feature>
<feature type="compositionally biased region" description="Polar residues" evidence="1">
    <location>
        <begin position="545"/>
        <end position="559"/>
    </location>
</feature>
<feature type="compositionally biased region" description="Low complexity" evidence="1">
    <location>
        <begin position="174"/>
        <end position="204"/>
    </location>
</feature>
<evidence type="ECO:0000256" key="1">
    <source>
        <dbReference type="SAM" id="MobiDB-lite"/>
    </source>
</evidence>
<dbReference type="GO" id="GO:0055028">
    <property type="term" value="C:cortical microtubule"/>
    <property type="evidence" value="ECO:0007669"/>
    <property type="project" value="TreeGrafter"/>
</dbReference>
<feature type="compositionally biased region" description="Polar residues" evidence="1">
    <location>
        <begin position="212"/>
        <end position="222"/>
    </location>
</feature>
<evidence type="ECO:0000259" key="2">
    <source>
        <dbReference type="Pfam" id="PF13649"/>
    </source>
</evidence>
<accession>A0A1Q3DXY6</accession>
<dbReference type="PANTHER" id="PTHR31949:SF2">
    <property type="entry name" value="OS05G0480600 PROTEIN"/>
    <property type="match status" value="1"/>
</dbReference>
<feature type="compositionally biased region" description="Polar residues" evidence="1">
    <location>
        <begin position="1014"/>
        <end position="1033"/>
    </location>
</feature>
<feature type="region of interest" description="Disordered" evidence="1">
    <location>
        <begin position="1080"/>
        <end position="1137"/>
    </location>
</feature>
<feature type="region of interest" description="Disordered" evidence="1">
    <location>
        <begin position="582"/>
        <end position="628"/>
    </location>
</feature>
<dbReference type="InterPro" id="IPR029063">
    <property type="entry name" value="SAM-dependent_MTases_sf"/>
</dbReference>
<feature type="region of interest" description="Disordered" evidence="1">
    <location>
        <begin position="139"/>
        <end position="305"/>
    </location>
</feature>
<feature type="compositionally biased region" description="Acidic residues" evidence="1">
    <location>
        <begin position="985"/>
        <end position="994"/>
    </location>
</feature>
<feature type="compositionally biased region" description="Polar residues" evidence="1">
    <location>
        <begin position="679"/>
        <end position="691"/>
    </location>
</feature>
<dbReference type="InterPro" id="IPR041698">
    <property type="entry name" value="Methyltransf_25"/>
</dbReference>
<feature type="compositionally biased region" description="Low complexity" evidence="1">
    <location>
        <begin position="1086"/>
        <end position="1098"/>
    </location>
</feature>
<feature type="region of interest" description="Disordered" evidence="1">
    <location>
        <begin position="978"/>
        <end position="1033"/>
    </location>
</feature>
<feature type="compositionally biased region" description="Polar residues" evidence="1">
    <location>
        <begin position="787"/>
        <end position="796"/>
    </location>
</feature>
<dbReference type="CDD" id="cd02440">
    <property type="entry name" value="AdoMet_MTases"/>
    <property type="match status" value="1"/>
</dbReference>
<feature type="region of interest" description="Disordered" evidence="1">
    <location>
        <begin position="770"/>
        <end position="890"/>
    </location>
</feature>
<feature type="compositionally biased region" description="Low complexity" evidence="1">
    <location>
        <begin position="292"/>
        <end position="302"/>
    </location>
</feature>
<name>A0A1Q3DXY6_LENED</name>
<feature type="compositionally biased region" description="Polar residues" evidence="1">
    <location>
        <begin position="820"/>
        <end position="833"/>
    </location>
</feature>
<reference evidence="3 4" key="2">
    <citation type="submission" date="2017-02" db="EMBL/GenBank/DDBJ databases">
        <title>A genome survey and senescence transcriptome analysis in Lentinula edodes.</title>
        <authorList>
            <person name="Sakamoto Y."/>
            <person name="Nakade K."/>
            <person name="Sato S."/>
            <person name="Yoshida Y."/>
            <person name="Miyazaki K."/>
            <person name="Natsume S."/>
            <person name="Konno N."/>
        </authorList>
    </citation>
    <scope>NUCLEOTIDE SEQUENCE [LARGE SCALE GENOMIC DNA]</scope>
    <source>
        <strain evidence="3 4">NBRC 111202</strain>
    </source>
</reference>
<reference evidence="3 4" key="1">
    <citation type="submission" date="2016-08" db="EMBL/GenBank/DDBJ databases">
        <authorList>
            <consortium name="Lentinula edodes genome sequencing consortium"/>
            <person name="Sakamoto Y."/>
            <person name="Nakade K."/>
            <person name="Sato S."/>
            <person name="Yoshida Y."/>
            <person name="Miyazaki K."/>
            <person name="Natsume S."/>
            <person name="Konno N."/>
        </authorList>
    </citation>
    <scope>NUCLEOTIDE SEQUENCE [LARGE SCALE GENOMIC DNA]</scope>
    <source>
        <strain evidence="3 4">NBRC 111202</strain>
    </source>
</reference>
<feature type="compositionally biased region" description="Polar residues" evidence="1">
    <location>
        <begin position="1335"/>
        <end position="1351"/>
    </location>
</feature>
<feature type="compositionally biased region" description="Low complexity" evidence="1">
    <location>
        <begin position="229"/>
        <end position="257"/>
    </location>
</feature>
<sequence>MDIRRPPYLRSQSENSSTATIIASSYPHLRALDDFDHNRRGANTIVGPRRPPRNPARTLASTKSGFEHVSIARTQTGTKEEVTPWELEPFPATFSEAPPTLITPTASSKRASIRPSSAGGHGHGPGLSFSDFYLLRRKSTGSPKSSAKAKAKAKSPPTTNGHGTSNNTLLQKRGTPGSGLPTPSSSHNSSSHNSSSPNLTTNSNASPRLTHKITSAISSHPNPRNPPLTSGTTGHSHTTTPPVSSSSRPSRQSTSSGIVAPQPFLAKPSSHTASTSGSAAAPAPGIQKSHSKPNSNFSSKSSLEQHIDHQTANNLKFSTADRTILEELKRNISAREAQFIVKGPLANNSGSDNGYRGGGLGHGMGGLGVSGGRKHHPFKKEDVPYPRSYDREVLDLDVWETLFYHQICESLTWHVFENPPTKVLDIGCGTGSWILDCARIWRTCHFVGMDLVPIQPDLQQVGSSDLAHRVTWIQGNFLESLPFPNEEFDFVHIKRISLGVPEDKWDYLFEEILRVMKPGAAFEMIEEDLMFPGGAIRVDDENESIPENFNSHPVESTLFSDSGARQHSSASSISSFYFASGPEIRNRNRPRSSSSTDSSSTATDIANSHIVEKTFRRRSVPVKGSDQRRNTTLDYATLTSLMGLGDGENNLVISETEDENHYQELDRKRYSGSDWDSLLANTSSSPRNSSVEEQDRTTHDPLAVPSPANQAAGVTSPSRCSPLPLPSPSSSAPALPSFLASPTTAFMSMPSVIPNTMGRGLEAEAIVEDEEGEKNATWASVNDDRTANGQLDTSAESHMPSHFQEPTDSTIMPVKPQLSEIHTPSIPASSKSTPLRHPLSVSTGSLTDLQLSSPYSPNPYAKLNYVTSSNSPSSPKRPLSTSNNGPHSLNAAVDADKESRIISSGSTAAPFLLRTLPKPPVNPRDHSMLEMIYNEMNAARFVNLSPLSLLPNLLGLYFKDLRTHPPVIFTFPPIPVVEQSRSSDPDPDPDEDAQDAIRPSPVPASTIPTARGRSMSNASNVSSRLTGSPTPSSARTAYFEGLPDHWINMRQIVKRESPYVIYDGSRLSALSPSTRASILSSSIKQPTSSSLAPSTASARTGSMKEEDSAAADRSYSEIDPPRGTHDMFSPRPHNPDHDVRFRLPNTTMNIDLRSLNLHLALRVTEILACSETMWEWVLDYQEQARNKKNIQEKKTRARSRSIGPIRPPSRDQPSEPESSEARLKTALTELTRETYEDMLRRFYLDMQDCMALPAVLHERFGWTTFPASPSAERGTFETECEKYQQWEAEQHQRNNFKFLSGEVPRQRADKPISPPSDSILNSPATVDGLPASPVNGRSSVSSVLAKTQQGSRGLPPIASSVAPSRRLSRSLRIFVAWKGVEAS</sequence>
<dbReference type="SUPFAM" id="SSF53335">
    <property type="entry name" value="S-adenosyl-L-methionine-dependent methyltransferases"/>
    <property type="match status" value="1"/>
</dbReference>
<feature type="compositionally biased region" description="Basic and acidic residues" evidence="1">
    <location>
        <begin position="1208"/>
        <end position="1222"/>
    </location>
</feature>
<feature type="region of interest" description="Disordered" evidence="1">
    <location>
        <begin position="677"/>
        <end position="734"/>
    </location>
</feature>
<feature type="region of interest" description="Disordered" evidence="1">
    <location>
        <begin position="1330"/>
        <end position="1361"/>
    </location>
</feature>
<feature type="compositionally biased region" description="Low complexity" evidence="1">
    <location>
        <begin position="268"/>
        <end position="285"/>
    </location>
</feature>
<feature type="region of interest" description="Disordered" evidence="1">
    <location>
        <begin position="90"/>
        <end position="126"/>
    </location>
</feature>
<feature type="compositionally biased region" description="Basic and acidic residues" evidence="1">
    <location>
        <begin position="1114"/>
        <end position="1125"/>
    </location>
</feature>
<feature type="region of interest" description="Disordered" evidence="1">
    <location>
        <begin position="1189"/>
        <end position="1222"/>
    </location>
</feature>
<dbReference type="STRING" id="5353.A0A1Q3DXY6"/>
<keyword evidence="4" id="KW-1185">Reference proteome</keyword>
<proteinExistence type="predicted"/>
<evidence type="ECO:0000313" key="4">
    <source>
        <dbReference type="Proteomes" id="UP000188533"/>
    </source>
</evidence>
<feature type="compositionally biased region" description="Low complexity" evidence="1">
    <location>
        <begin position="716"/>
        <end position="734"/>
    </location>
</feature>
<feature type="domain" description="Methyltransferase" evidence="2">
    <location>
        <begin position="423"/>
        <end position="519"/>
    </location>
</feature>
<dbReference type="PANTHER" id="PTHR31949">
    <property type="entry name" value="GASTRIC MUCIN-LIKE PROTEIN"/>
    <property type="match status" value="1"/>
</dbReference>
<protein>
    <submittedName>
        <fullName evidence="3">Sterol 24-C-methyltransferase</fullName>
    </submittedName>
</protein>
<feature type="compositionally biased region" description="Low complexity" evidence="1">
    <location>
        <begin position="591"/>
        <end position="608"/>
    </location>
</feature>
<feature type="compositionally biased region" description="Polar residues" evidence="1">
    <location>
        <begin position="158"/>
        <end position="170"/>
    </location>
</feature>
<comment type="caution">
    <text evidence="3">The sequence shown here is derived from an EMBL/GenBank/DDBJ whole genome shotgun (WGS) entry which is preliminary data.</text>
</comment>
<gene>
    <name evidence="3" type="ORF">LENED_001357</name>
</gene>
<feature type="compositionally biased region" description="Polar residues" evidence="1">
    <location>
        <begin position="840"/>
        <end position="855"/>
    </location>
</feature>
<dbReference type="Pfam" id="PF13649">
    <property type="entry name" value="Methyltransf_25"/>
    <property type="match status" value="1"/>
</dbReference>
<dbReference type="GO" id="GO:0032259">
    <property type="term" value="P:methylation"/>
    <property type="evidence" value="ECO:0007669"/>
    <property type="project" value="UniProtKB-KW"/>
</dbReference>
<keyword evidence="3" id="KW-0489">Methyltransferase</keyword>
<evidence type="ECO:0000313" key="3">
    <source>
        <dbReference type="EMBL" id="GAV99872.1"/>
    </source>
</evidence>
<dbReference type="GO" id="GO:0043622">
    <property type="term" value="P:cortical microtubule organization"/>
    <property type="evidence" value="ECO:0007669"/>
    <property type="project" value="TreeGrafter"/>
</dbReference>
<dbReference type="Gene3D" id="3.40.50.150">
    <property type="entry name" value="Vaccinia Virus protein VP39"/>
    <property type="match status" value="1"/>
</dbReference>
<keyword evidence="3" id="KW-0808">Transferase</keyword>
<dbReference type="GO" id="GO:0008168">
    <property type="term" value="F:methyltransferase activity"/>
    <property type="evidence" value="ECO:0007669"/>
    <property type="project" value="UniProtKB-KW"/>
</dbReference>
<dbReference type="Proteomes" id="UP000188533">
    <property type="component" value="Unassembled WGS sequence"/>
</dbReference>
<organism evidence="3 4">
    <name type="scientific">Lentinula edodes</name>
    <name type="common">Shiitake mushroom</name>
    <name type="synonym">Lentinus edodes</name>
    <dbReference type="NCBI Taxonomy" id="5353"/>
    <lineage>
        <taxon>Eukaryota</taxon>
        <taxon>Fungi</taxon>
        <taxon>Dikarya</taxon>
        <taxon>Basidiomycota</taxon>
        <taxon>Agaricomycotina</taxon>
        <taxon>Agaricomycetes</taxon>
        <taxon>Agaricomycetidae</taxon>
        <taxon>Agaricales</taxon>
        <taxon>Marasmiineae</taxon>
        <taxon>Omphalotaceae</taxon>
        <taxon>Lentinula</taxon>
    </lineage>
</organism>
<dbReference type="EMBL" id="BDGU01000021">
    <property type="protein sequence ID" value="GAV99872.1"/>
    <property type="molecule type" value="Genomic_DNA"/>
</dbReference>
<feature type="region of interest" description="Disordered" evidence="1">
    <location>
        <begin position="543"/>
        <end position="565"/>
    </location>
</feature>